<dbReference type="EMBL" id="OX596090">
    <property type="protein sequence ID" value="CAI9711194.1"/>
    <property type="molecule type" value="Genomic_DNA"/>
</dbReference>
<dbReference type="Proteomes" id="UP001162501">
    <property type="component" value="Chromosome 6"/>
</dbReference>
<accession>A0ACB0FG44</accession>
<organism evidence="1 2">
    <name type="scientific">Rangifer tarandus platyrhynchus</name>
    <name type="common">Svalbard reindeer</name>
    <dbReference type="NCBI Taxonomy" id="3082113"/>
    <lineage>
        <taxon>Eukaryota</taxon>
        <taxon>Metazoa</taxon>
        <taxon>Chordata</taxon>
        <taxon>Craniata</taxon>
        <taxon>Vertebrata</taxon>
        <taxon>Euteleostomi</taxon>
        <taxon>Mammalia</taxon>
        <taxon>Eutheria</taxon>
        <taxon>Laurasiatheria</taxon>
        <taxon>Artiodactyla</taxon>
        <taxon>Ruminantia</taxon>
        <taxon>Pecora</taxon>
        <taxon>Cervidae</taxon>
        <taxon>Odocoileinae</taxon>
        <taxon>Rangifer</taxon>
    </lineage>
</organism>
<evidence type="ECO:0000313" key="1">
    <source>
        <dbReference type="EMBL" id="CAI9711194.1"/>
    </source>
</evidence>
<reference evidence="1" key="1">
    <citation type="submission" date="2023-05" db="EMBL/GenBank/DDBJ databases">
        <authorList>
            <consortium name="ELIXIR-Norway"/>
        </authorList>
    </citation>
    <scope>NUCLEOTIDE SEQUENCE</scope>
</reference>
<proteinExistence type="predicted"/>
<evidence type="ECO:0000313" key="2">
    <source>
        <dbReference type="Proteomes" id="UP001162501"/>
    </source>
</evidence>
<gene>
    <name evidence="1" type="ORF">MRATA1EN3_LOCUS22407</name>
</gene>
<protein>
    <submittedName>
        <fullName evidence="1">Uncharacterized protein</fullName>
    </submittedName>
</protein>
<sequence>MDSHVQPVLGTCTPDHRAGSPCASLQARAVGPAPKVKSQVGRQRWGSGAPRSGRGPRQPPVLHLSLDWPRQRPLESGWALADCSPGPEMTLRLAGPRSVGHPAPDDLTSLVLLRAHLPWAGASPFQWPQGPPPATPAPKPRAPGVGLLH</sequence>
<name>A0ACB0FG44_RANTA</name>